<name>A0AAP2RC32_9EURY</name>
<accession>A0AAP2RC32</accession>
<comment type="similarity">
    <text evidence="1">Belongs to the ABC transporter superfamily.</text>
</comment>
<dbReference type="SMART" id="SM00382">
    <property type="entry name" value="AAA"/>
    <property type="match status" value="1"/>
</dbReference>
<gene>
    <name evidence="6" type="ORF">CUJ83_04225</name>
</gene>
<protein>
    <submittedName>
        <fullName evidence="6">ABC transporter ATP-binding protein</fullName>
    </submittedName>
</protein>
<keyword evidence="7" id="KW-1185">Reference proteome</keyword>
<dbReference type="AlphaFoldDB" id="A0AAP2RC32"/>
<dbReference type="PROSITE" id="PS50893">
    <property type="entry name" value="ABC_TRANSPORTER_2"/>
    <property type="match status" value="1"/>
</dbReference>
<evidence type="ECO:0000256" key="4">
    <source>
        <dbReference type="ARBA" id="ARBA00022840"/>
    </source>
</evidence>
<keyword evidence="2" id="KW-0813">Transport</keyword>
<dbReference type="Gene3D" id="3.40.50.300">
    <property type="entry name" value="P-loop containing nucleotide triphosphate hydrolases"/>
    <property type="match status" value="1"/>
</dbReference>
<keyword evidence="4 6" id="KW-0067">ATP-binding</keyword>
<dbReference type="InterPro" id="IPR050763">
    <property type="entry name" value="ABC_transporter_ATP-binding"/>
</dbReference>
<sequence>MQPVFICLCYDRIRMADIMSENDLNAGSLLLNKDNFNVIEIRYLTKNYGKFSAVCNMSLSVKQGEIFAMLGPNGAGKTTTVEILECIKTPTAGFISILGENILYAPAGNIFMVQDANFNGIKEKIGVLPQDFSAFDLLTVYENIDYFANIYRKHESVDGLIDFLGLKDKRNVLFKNLSGGLKRRVGIAIALVNNPEIVFLDEPTTGLDPKARRDVWEAIKSLKARGKTVFLTTHYMDEAYYLADRVCIVNKGSIIAEGSPEDLINEYGGGNTLVIRECGSDAICRLVEEIPESNVVGRDVQVKLPKDGGMAIIAKAVSIINSGNFSCKELYVKKSTLEDVFLNLTGEKLTERGQ</sequence>
<keyword evidence="3" id="KW-0547">Nucleotide-binding</keyword>
<reference evidence="6 7" key="1">
    <citation type="submission" date="2017-11" db="EMBL/GenBank/DDBJ databases">
        <title>Isolation and Characterization of Family Methanocellaceae Species from Potential Methane Hydrate Area Offshore Southwestern Taiwan.</title>
        <authorList>
            <person name="Zhang W.-L."/>
            <person name="Chen W.-C."/>
            <person name="Lai M.-C."/>
            <person name="Chen S.-C."/>
        </authorList>
    </citation>
    <scope>NUCLEOTIDE SEQUENCE [LARGE SCALE GENOMIC DNA]</scope>
    <source>
        <strain evidence="6 7">CWC-04</strain>
    </source>
</reference>
<dbReference type="InterPro" id="IPR027417">
    <property type="entry name" value="P-loop_NTPase"/>
</dbReference>
<dbReference type="GO" id="GO:0005524">
    <property type="term" value="F:ATP binding"/>
    <property type="evidence" value="ECO:0007669"/>
    <property type="project" value="UniProtKB-KW"/>
</dbReference>
<dbReference type="InterPro" id="IPR003593">
    <property type="entry name" value="AAA+_ATPase"/>
</dbReference>
<dbReference type="InterPro" id="IPR003439">
    <property type="entry name" value="ABC_transporter-like_ATP-bd"/>
</dbReference>
<dbReference type="EMBL" id="PGCK01000003">
    <property type="protein sequence ID" value="MCD1294201.1"/>
    <property type="molecule type" value="Genomic_DNA"/>
</dbReference>
<evidence type="ECO:0000259" key="5">
    <source>
        <dbReference type="PROSITE" id="PS50893"/>
    </source>
</evidence>
<proteinExistence type="inferred from homology"/>
<evidence type="ECO:0000256" key="1">
    <source>
        <dbReference type="ARBA" id="ARBA00005417"/>
    </source>
</evidence>
<evidence type="ECO:0000256" key="3">
    <source>
        <dbReference type="ARBA" id="ARBA00022741"/>
    </source>
</evidence>
<evidence type="ECO:0000313" key="6">
    <source>
        <dbReference type="EMBL" id="MCD1294201.1"/>
    </source>
</evidence>
<dbReference type="Pfam" id="PF00005">
    <property type="entry name" value="ABC_tran"/>
    <property type="match status" value="1"/>
</dbReference>
<feature type="domain" description="ABC transporter" evidence="5">
    <location>
        <begin position="39"/>
        <end position="276"/>
    </location>
</feature>
<evidence type="ECO:0000313" key="7">
    <source>
        <dbReference type="Proteomes" id="UP001320159"/>
    </source>
</evidence>
<organism evidence="6 7">
    <name type="scientific">Methanooceanicella nereidis</name>
    <dbReference type="NCBI Taxonomy" id="2052831"/>
    <lineage>
        <taxon>Archaea</taxon>
        <taxon>Methanobacteriati</taxon>
        <taxon>Methanobacteriota</taxon>
        <taxon>Stenosarchaea group</taxon>
        <taxon>Methanomicrobia</taxon>
        <taxon>Methanocellales</taxon>
        <taxon>Methanocellaceae</taxon>
        <taxon>Methanooceanicella</taxon>
    </lineage>
</organism>
<dbReference type="Proteomes" id="UP001320159">
    <property type="component" value="Unassembled WGS sequence"/>
</dbReference>
<dbReference type="PANTHER" id="PTHR42711">
    <property type="entry name" value="ABC TRANSPORTER ATP-BINDING PROTEIN"/>
    <property type="match status" value="1"/>
</dbReference>
<evidence type="ECO:0000256" key="2">
    <source>
        <dbReference type="ARBA" id="ARBA00022448"/>
    </source>
</evidence>
<dbReference type="SUPFAM" id="SSF52540">
    <property type="entry name" value="P-loop containing nucleoside triphosphate hydrolases"/>
    <property type="match status" value="1"/>
</dbReference>
<dbReference type="GO" id="GO:0016887">
    <property type="term" value="F:ATP hydrolysis activity"/>
    <property type="evidence" value="ECO:0007669"/>
    <property type="project" value="InterPro"/>
</dbReference>
<comment type="caution">
    <text evidence="6">The sequence shown here is derived from an EMBL/GenBank/DDBJ whole genome shotgun (WGS) entry which is preliminary data.</text>
</comment>
<dbReference type="PANTHER" id="PTHR42711:SF5">
    <property type="entry name" value="ABC TRANSPORTER ATP-BINDING PROTEIN NATA"/>
    <property type="match status" value="1"/>
</dbReference>